<dbReference type="InterPro" id="IPR002645">
    <property type="entry name" value="STAS_dom"/>
</dbReference>
<dbReference type="CDD" id="cd07043">
    <property type="entry name" value="STAS_anti-anti-sigma_factors"/>
    <property type="match status" value="1"/>
</dbReference>
<evidence type="ECO:0000259" key="1">
    <source>
        <dbReference type="PROSITE" id="PS50801"/>
    </source>
</evidence>
<dbReference type="Pfam" id="PF01740">
    <property type="entry name" value="STAS"/>
    <property type="match status" value="1"/>
</dbReference>
<evidence type="ECO:0000313" key="2">
    <source>
        <dbReference type="EMBL" id="PMP72690.1"/>
    </source>
</evidence>
<dbReference type="GO" id="GO:0043856">
    <property type="term" value="F:anti-sigma factor antagonist activity"/>
    <property type="evidence" value="ECO:0007669"/>
    <property type="project" value="TreeGrafter"/>
</dbReference>
<protein>
    <recommendedName>
        <fullName evidence="1">STAS domain-containing protein</fullName>
    </recommendedName>
</protein>
<feature type="domain" description="STAS" evidence="1">
    <location>
        <begin position="25"/>
        <end position="113"/>
    </location>
</feature>
<dbReference type="InterPro" id="IPR036513">
    <property type="entry name" value="STAS_dom_sf"/>
</dbReference>
<organism evidence="2 3">
    <name type="scientific">Calditerrivibrio nitroreducens</name>
    <dbReference type="NCBI Taxonomy" id="477976"/>
    <lineage>
        <taxon>Bacteria</taxon>
        <taxon>Pseudomonadati</taxon>
        <taxon>Deferribacterota</taxon>
        <taxon>Deferribacteres</taxon>
        <taxon>Deferribacterales</taxon>
        <taxon>Calditerrivibrionaceae</taxon>
    </lineage>
</organism>
<evidence type="ECO:0000313" key="3">
    <source>
        <dbReference type="Proteomes" id="UP000242881"/>
    </source>
</evidence>
<dbReference type="SUPFAM" id="SSF52091">
    <property type="entry name" value="SpoIIaa-like"/>
    <property type="match status" value="1"/>
</dbReference>
<dbReference type="Gene3D" id="3.30.750.24">
    <property type="entry name" value="STAS domain"/>
    <property type="match status" value="1"/>
</dbReference>
<accession>A0A2J6WQQ1</accession>
<sequence>MSEESMIEFVENEDYIIARINIKRIDVSNIDEINTLLNKIDDKKDLILDISQLQFIDSSGIGVIAGLYKKYKKKGKIFGLLGANCRITGILDIVGLTCIVKIFYSIEDYLRVKK</sequence>
<dbReference type="PANTHER" id="PTHR33495:SF2">
    <property type="entry name" value="ANTI-SIGMA FACTOR ANTAGONIST TM_1081-RELATED"/>
    <property type="match status" value="1"/>
</dbReference>
<reference evidence="2 3" key="1">
    <citation type="submission" date="2018-01" db="EMBL/GenBank/DDBJ databases">
        <title>Metagenomic assembled genomes from two thermal pools in the Uzon Caldera, Kamchatka, Russia.</title>
        <authorList>
            <person name="Wilkins L."/>
            <person name="Ettinger C."/>
        </authorList>
    </citation>
    <scope>NUCLEOTIDE SEQUENCE [LARGE SCALE GENOMIC DNA]</scope>
    <source>
        <strain evidence="2">ZAV-05</strain>
    </source>
</reference>
<dbReference type="Proteomes" id="UP000242881">
    <property type="component" value="Unassembled WGS sequence"/>
</dbReference>
<dbReference type="PANTHER" id="PTHR33495">
    <property type="entry name" value="ANTI-SIGMA FACTOR ANTAGONIST TM_1081-RELATED-RELATED"/>
    <property type="match status" value="1"/>
</dbReference>
<dbReference type="AlphaFoldDB" id="A0A2J6WQQ1"/>
<comment type="caution">
    <text evidence="2">The sequence shown here is derived from an EMBL/GenBank/DDBJ whole genome shotgun (WGS) entry which is preliminary data.</text>
</comment>
<name>A0A2J6WQQ1_9BACT</name>
<dbReference type="EMBL" id="PNIN01000019">
    <property type="protein sequence ID" value="PMP72690.1"/>
    <property type="molecule type" value="Genomic_DNA"/>
</dbReference>
<gene>
    <name evidence="2" type="ORF">C0187_01085</name>
</gene>
<dbReference type="PROSITE" id="PS50801">
    <property type="entry name" value="STAS"/>
    <property type="match status" value="1"/>
</dbReference>
<proteinExistence type="predicted"/>